<protein>
    <submittedName>
        <fullName evidence="1">Uncharacterized protein</fullName>
    </submittedName>
</protein>
<proteinExistence type="predicted"/>
<dbReference type="PANTHER" id="PTHR31973">
    <property type="entry name" value="POLYPROTEIN, PUTATIVE-RELATED"/>
    <property type="match status" value="1"/>
</dbReference>
<reference evidence="1 2" key="1">
    <citation type="submission" date="2019-09" db="EMBL/GenBank/DDBJ databases">
        <title>A chromosome-level genome assembly of the Chinese tupelo Nyssa sinensis.</title>
        <authorList>
            <person name="Yang X."/>
            <person name="Kang M."/>
            <person name="Yang Y."/>
            <person name="Xiong H."/>
            <person name="Wang M."/>
            <person name="Zhang Z."/>
            <person name="Wang Z."/>
            <person name="Wu H."/>
            <person name="Ma T."/>
            <person name="Liu J."/>
            <person name="Xi Z."/>
        </authorList>
    </citation>
    <scope>NUCLEOTIDE SEQUENCE [LARGE SCALE GENOMIC DNA]</scope>
    <source>
        <strain evidence="1">J267</strain>
        <tissue evidence="1">Leaf</tissue>
    </source>
</reference>
<dbReference type="EMBL" id="CM018032">
    <property type="protein sequence ID" value="KAA8547178.1"/>
    <property type="molecule type" value="Genomic_DNA"/>
</dbReference>
<organism evidence="1 2">
    <name type="scientific">Nyssa sinensis</name>
    <dbReference type="NCBI Taxonomy" id="561372"/>
    <lineage>
        <taxon>Eukaryota</taxon>
        <taxon>Viridiplantae</taxon>
        <taxon>Streptophyta</taxon>
        <taxon>Embryophyta</taxon>
        <taxon>Tracheophyta</taxon>
        <taxon>Spermatophyta</taxon>
        <taxon>Magnoliopsida</taxon>
        <taxon>eudicotyledons</taxon>
        <taxon>Gunneridae</taxon>
        <taxon>Pentapetalae</taxon>
        <taxon>asterids</taxon>
        <taxon>Cornales</taxon>
        <taxon>Nyssaceae</taxon>
        <taxon>Nyssa</taxon>
    </lineage>
</organism>
<accession>A0A5J5BWG1</accession>
<evidence type="ECO:0000313" key="1">
    <source>
        <dbReference type="EMBL" id="KAA8547178.1"/>
    </source>
</evidence>
<dbReference type="OrthoDB" id="1888602at2759"/>
<dbReference type="Proteomes" id="UP000325577">
    <property type="component" value="Linkage Group LG1"/>
</dbReference>
<keyword evidence="2" id="KW-1185">Reference proteome</keyword>
<name>A0A5J5BWG1_9ASTE</name>
<evidence type="ECO:0000313" key="2">
    <source>
        <dbReference type="Proteomes" id="UP000325577"/>
    </source>
</evidence>
<dbReference type="AlphaFoldDB" id="A0A5J5BWG1"/>
<sequence>MIQLYRARRKALDEIEGTHGKSYSKLRMYANEIRKSNPGSIAVIECDRLTVDSNPMFRRMFISFERVVKVAFAVVESEGRNNWSFFLNNLITIIGSDTNHRPLSLMSDMQKVKAKAGVMVGVKAWLKEGVKVGVKEGVKVGVKEGGLQLV</sequence>
<gene>
    <name evidence="1" type="ORF">F0562_003613</name>
</gene>
<dbReference type="PANTHER" id="PTHR31973:SF188">
    <property type="entry name" value="POLYPROTEIN, PUTATIVE-RELATED"/>
    <property type="match status" value="1"/>
</dbReference>